<dbReference type="Proteomes" id="UP000291591">
    <property type="component" value="Unassembled WGS sequence"/>
</dbReference>
<evidence type="ECO:0000313" key="8">
    <source>
        <dbReference type="EMBL" id="RZT86728.1"/>
    </source>
</evidence>
<keyword evidence="4 6" id="KW-0472">Membrane</keyword>
<organism evidence="8 9">
    <name type="scientific">Pseudonocardia sediminis</name>
    <dbReference type="NCBI Taxonomy" id="1397368"/>
    <lineage>
        <taxon>Bacteria</taxon>
        <taxon>Bacillati</taxon>
        <taxon>Actinomycetota</taxon>
        <taxon>Actinomycetes</taxon>
        <taxon>Pseudonocardiales</taxon>
        <taxon>Pseudonocardiaceae</taxon>
        <taxon>Pseudonocardia</taxon>
    </lineage>
</organism>
<evidence type="ECO:0000256" key="3">
    <source>
        <dbReference type="ARBA" id="ARBA00022989"/>
    </source>
</evidence>
<feature type="transmembrane region" description="Helical" evidence="6">
    <location>
        <begin position="493"/>
        <end position="511"/>
    </location>
</feature>
<dbReference type="AlphaFoldDB" id="A0A4Q7V009"/>
<evidence type="ECO:0000259" key="7">
    <source>
        <dbReference type="Pfam" id="PF13515"/>
    </source>
</evidence>
<proteinExistence type="predicted"/>
<evidence type="ECO:0000256" key="6">
    <source>
        <dbReference type="SAM" id="Phobius"/>
    </source>
</evidence>
<dbReference type="Pfam" id="PF13515">
    <property type="entry name" value="FUSC_2"/>
    <property type="match status" value="1"/>
</dbReference>
<evidence type="ECO:0000256" key="1">
    <source>
        <dbReference type="ARBA" id="ARBA00004141"/>
    </source>
</evidence>
<reference evidence="8 9" key="1">
    <citation type="submission" date="2019-02" db="EMBL/GenBank/DDBJ databases">
        <title>Sequencing the genomes of 1000 actinobacteria strains.</title>
        <authorList>
            <person name="Klenk H.-P."/>
        </authorList>
    </citation>
    <scope>NUCLEOTIDE SEQUENCE [LARGE SCALE GENOMIC DNA]</scope>
    <source>
        <strain evidence="8 9">DSM 45779</strain>
    </source>
</reference>
<feature type="transmembrane region" description="Helical" evidence="6">
    <location>
        <begin position="151"/>
        <end position="174"/>
    </location>
</feature>
<dbReference type="EMBL" id="SHKL01000001">
    <property type="protein sequence ID" value="RZT86728.1"/>
    <property type="molecule type" value="Genomic_DNA"/>
</dbReference>
<evidence type="ECO:0000313" key="9">
    <source>
        <dbReference type="Proteomes" id="UP000291591"/>
    </source>
</evidence>
<feature type="transmembrane region" description="Helical" evidence="6">
    <location>
        <begin position="128"/>
        <end position="145"/>
    </location>
</feature>
<feature type="transmembrane region" description="Helical" evidence="6">
    <location>
        <begin position="94"/>
        <end position="121"/>
    </location>
</feature>
<keyword evidence="9" id="KW-1185">Reference proteome</keyword>
<feature type="transmembrane region" description="Helical" evidence="6">
    <location>
        <begin position="20"/>
        <end position="42"/>
    </location>
</feature>
<gene>
    <name evidence="8" type="ORF">EV383_3626</name>
</gene>
<evidence type="ECO:0000256" key="5">
    <source>
        <dbReference type="SAM" id="MobiDB-lite"/>
    </source>
</evidence>
<sequence length="817" mass="86301">MPGRWRELWDRLVASDPGLGRLRMAVSGAVAMATALGVEYGFATLLGADAQGVLISMLLGAIVAMMGSLALTGSDVGEKVRTAVWFPVAIGGGMVAGIAVAGSTGLMLSVFVVVMFLAVFVRRWGPAFFNYGFMAWMGYFFASFLHPSWSMMPMIVGATVVGTAWVLLLSITLLNTHAPRTLRRVVRAFDARARAVARAGSDLLTHADRPDVDGGRARRRARRALGRRQTRLAEVALMVEAWSAERGALPEGWSGPALRRRLIDAQQAVDGIVAGADSLAAGGSPLAGRAAVLLDRMARRDDAGAERAARELADATGDDTGTPPPGRLAARHLAAAASEFVALARIAEAPPGTAEVDDFEPAVGLAMGHLPGSPAVALDVPVHVRWWNPLAKLDMTTRQAIQVAVAGTLAILVGRELSDTRYYWAVIAVFVMFTGTGTRSETFLKGVNRLVGTLLGLFASIWLAGVTAGSTTAVLVTIVACMFVGFYMFRISYGFMIFCITIMVGQLYSALHEFSNALLVLRLEETAVGALIGFAVAVLVLPLGTRHTVRTVRGALFTALSELLVAVAQRLETGRIEPAEDGTPRDLDGLARGLDDRFRRLALVARPLTRPLVWGHSPSQTRHRLALLAAAVTHARALTVGVRGDREENDADVATACRALAVASDRLAGTTPGYARPDAAEPLTRADVALFGGRGDPPGTWVTDPVRSPLIHLHDLLAELAQVDGRARGEAGGPDDPRTPDVAAALAVAAGAPRPDGDPQRAFAVASLTRALRRQLDEVTASGGPAPDGWWFADGTAAQRAAVPPGRHAARVAPRGD</sequence>
<comment type="subcellular location">
    <subcellularLocation>
        <location evidence="1">Membrane</location>
        <topology evidence="1">Multi-pass membrane protein</topology>
    </subcellularLocation>
</comment>
<feature type="transmembrane region" description="Helical" evidence="6">
    <location>
        <begin position="460"/>
        <end position="486"/>
    </location>
</feature>
<name>A0A4Q7V009_PSEST</name>
<feature type="transmembrane region" description="Helical" evidence="6">
    <location>
        <begin position="422"/>
        <end position="440"/>
    </location>
</feature>
<comment type="caution">
    <text evidence="8">The sequence shown here is derived from an EMBL/GenBank/DDBJ whole genome shotgun (WGS) entry which is preliminary data.</text>
</comment>
<accession>A0A4Q7V009</accession>
<dbReference type="InterPro" id="IPR049453">
    <property type="entry name" value="Memb_transporter_dom"/>
</dbReference>
<keyword evidence="2 6" id="KW-0812">Transmembrane</keyword>
<feature type="compositionally biased region" description="Basic and acidic residues" evidence="5">
    <location>
        <begin position="304"/>
        <end position="313"/>
    </location>
</feature>
<dbReference type="GO" id="GO:0016020">
    <property type="term" value="C:membrane"/>
    <property type="evidence" value="ECO:0007669"/>
    <property type="project" value="UniProtKB-SubCell"/>
</dbReference>
<feature type="region of interest" description="Disordered" evidence="5">
    <location>
        <begin position="304"/>
        <end position="324"/>
    </location>
</feature>
<keyword evidence="3 6" id="KW-1133">Transmembrane helix</keyword>
<evidence type="ECO:0000256" key="4">
    <source>
        <dbReference type="ARBA" id="ARBA00023136"/>
    </source>
</evidence>
<feature type="transmembrane region" description="Helical" evidence="6">
    <location>
        <begin position="54"/>
        <end position="74"/>
    </location>
</feature>
<evidence type="ECO:0000256" key="2">
    <source>
        <dbReference type="ARBA" id="ARBA00022692"/>
    </source>
</evidence>
<feature type="transmembrane region" description="Helical" evidence="6">
    <location>
        <begin position="526"/>
        <end position="544"/>
    </location>
</feature>
<protein>
    <submittedName>
        <fullName evidence="8">Fusaric acid resistance family protein</fullName>
    </submittedName>
</protein>
<feature type="domain" description="Integral membrane bound transporter" evidence="7">
    <location>
        <begin position="409"/>
        <end position="536"/>
    </location>
</feature>